<proteinExistence type="inferred from homology"/>
<evidence type="ECO:0000313" key="6">
    <source>
        <dbReference type="EMBL" id="NEU71558.1"/>
    </source>
</evidence>
<dbReference type="InterPro" id="IPR007111">
    <property type="entry name" value="NACHT_NTPase"/>
</dbReference>
<gene>
    <name evidence="6" type="ORF">PI95_002915</name>
</gene>
<dbReference type="GO" id="GO:0030089">
    <property type="term" value="C:phycobilisome"/>
    <property type="evidence" value="ECO:0007669"/>
    <property type="project" value="UniProtKB-KW"/>
</dbReference>
<sequence length="954" mass="110932">MIVEWFTTWIAAKAFGFLVKTIISEDFLKDLLKDYAKDFFKNILNNAITAPFKREPLQKAEVMALTEFVQLMQQDLEYSGSQDDIKKYTQPIKHFLKNPEVKQILGSAFKHDCQAIDTKKLQQIWYQFNSSDDFNWKPIGNKYLKKVKEIILEVDELREILDSYNLDKIRENTTEIAGIIPQFDLQRYQEAIRERYGNLKLDNLDTTGYAYNELKLWNIFIAQNVREANQVLPQVHELPKEHLRRLRESNQLEAEVKEEELERYKQVYFEQATRSVLDIVNDKRTYKYIVILGDPGAGKSTLLQYLALNWANSPLDNVITQPIPLLIELRTYMRRREDKECDNFLEFFHKCSGAISHLNQQQLHQQLQAGKALVMFDGLDEVFDPGQREDVITDIHRFTNEYPNVQVIVTSRVIGYKAQRLRDAEFRHFILQDLEAEQIQDFIYRWHELTFNDEADKLRKRERLERGIAASKSIAELAGNPLLLTMMAILNRNQELPRDRAELYNQASRVLLHQWDVERALIEDKRLDPKTIDYKDKQAMLRQVACYMQTSEKGLAGNLISAGDLEKILTKYLKDIEVSQAREVARVMINQLRTRNFTLCFLGADYYAFVHRTFLEYFCAWEFVWQFEKTRSLTIEELKTEVFGKHWQDETWHEVLQLIVGMIEPKFAGEIIEYLIKLDGEEGEFGILSLAAKCLVEVRNRSVIAATANKLVKLLKERAIADNDEDVRYAAVQALASNFKDDPNTLRLLKDRAIADNYWDVRRAAVQALASNFKDDPDTLRLLKDSAIADNDEYVRRAAVEALISNFKDDPDTLSWLKDSAIADNDAMSVRYAAVEALASNFKDDPDTLRLLKDRAIADNHPYVRRAAVQALASNFKDEPGMFEVFYNCAVNDPFKRKYDYEDNPRQVALEIIIEQYPQHPQTLPLLRDKAANDADEKVREFAQKKLKELGGAK</sequence>
<dbReference type="InterPro" id="IPR016024">
    <property type="entry name" value="ARM-type_fold"/>
</dbReference>
<feature type="domain" description="NACHT" evidence="5">
    <location>
        <begin position="287"/>
        <end position="412"/>
    </location>
</feature>
<keyword evidence="7" id="KW-1185">Reference proteome</keyword>
<protein>
    <submittedName>
        <fullName evidence="6">NACHT domain-containing NTPase</fullName>
    </submittedName>
</protein>
<name>A0A846H3G9_9CYAN</name>
<comment type="similarity">
    <text evidence="1">Belongs to the CpcE/RpcE/PecE family.</text>
</comment>
<keyword evidence="2" id="KW-0042">Antenna complex</keyword>
<dbReference type="SUPFAM" id="SSF52540">
    <property type="entry name" value="P-loop containing nucleoside triphosphate hydrolases"/>
    <property type="match status" value="1"/>
</dbReference>
<evidence type="ECO:0000256" key="4">
    <source>
        <dbReference type="ARBA" id="ARBA00023239"/>
    </source>
</evidence>
<dbReference type="InterPro" id="IPR027417">
    <property type="entry name" value="P-loop_NTPase"/>
</dbReference>
<dbReference type="Gene3D" id="3.40.50.300">
    <property type="entry name" value="P-loop containing nucleotide triphosphate hydrolases"/>
    <property type="match status" value="1"/>
</dbReference>
<dbReference type="Gene3D" id="1.25.10.10">
    <property type="entry name" value="Leucine-rich Repeat Variant"/>
    <property type="match status" value="2"/>
</dbReference>
<organism evidence="6 7">
    <name type="scientific">Hassallia byssoidea VB512170</name>
    <dbReference type="NCBI Taxonomy" id="1304833"/>
    <lineage>
        <taxon>Bacteria</taxon>
        <taxon>Bacillati</taxon>
        <taxon>Cyanobacteriota</taxon>
        <taxon>Cyanophyceae</taxon>
        <taxon>Nostocales</taxon>
        <taxon>Tolypothrichaceae</taxon>
        <taxon>Hassallia</taxon>
    </lineage>
</organism>
<dbReference type="InterPro" id="IPR011989">
    <property type="entry name" value="ARM-like"/>
</dbReference>
<dbReference type="PANTHER" id="PTHR46844:SF1">
    <property type="entry name" value="SLR5058 PROTEIN"/>
    <property type="match status" value="1"/>
</dbReference>
<comment type="caution">
    <text evidence="6">The sequence shown here is derived from an EMBL/GenBank/DDBJ whole genome shotgun (WGS) entry which is preliminary data.</text>
</comment>
<dbReference type="Pfam" id="PF22734">
    <property type="entry name" value="NNH2"/>
    <property type="match status" value="1"/>
</dbReference>
<dbReference type="Pfam" id="PF05729">
    <property type="entry name" value="NACHT"/>
    <property type="match status" value="1"/>
</dbReference>
<evidence type="ECO:0000259" key="5">
    <source>
        <dbReference type="PROSITE" id="PS50837"/>
    </source>
</evidence>
<reference evidence="6 7" key="1">
    <citation type="journal article" date="2015" name="Genome Announc.">
        <title>Draft Genome Sequence of Cyanobacterium Hassallia byssoidea Strain VB512170, Isolated from Monuments in India.</title>
        <authorList>
            <person name="Singh D."/>
            <person name="Chandrababunaidu M.M."/>
            <person name="Panda A."/>
            <person name="Sen D."/>
            <person name="Bhattacharyya S."/>
            <person name="Adhikary S.P."/>
            <person name="Tripathy S."/>
        </authorList>
    </citation>
    <scope>NUCLEOTIDE SEQUENCE [LARGE SCALE GENOMIC DNA]</scope>
    <source>
        <strain evidence="6 7">VB512170</strain>
    </source>
</reference>
<dbReference type="EMBL" id="JTCM02000003">
    <property type="protein sequence ID" value="NEU71558.1"/>
    <property type="molecule type" value="Genomic_DNA"/>
</dbReference>
<keyword evidence="4" id="KW-0456">Lyase</keyword>
<keyword evidence="3" id="KW-0605">Phycobilisome</keyword>
<dbReference type="GO" id="GO:0016829">
    <property type="term" value="F:lyase activity"/>
    <property type="evidence" value="ECO:0007669"/>
    <property type="project" value="UniProtKB-KW"/>
</dbReference>
<dbReference type="PANTHER" id="PTHR46844">
    <property type="entry name" value="SLR5058 PROTEIN"/>
    <property type="match status" value="1"/>
</dbReference>
<evidence type="ECO:0000256" key="1">
    <source>
        <dbReference type="ARBA" id="ARBA00009299"/>
    </source>
</evidence>
<evidence type="ECO:0000313" key="7">
    <source>
        <dbReference type="Proteomes" id="UP000031549"/>
    </source>
</evidence>
<accession>A0A846H3G9</accession>
<dbReference type="InterPro" id="IPR004155">
    <property type="entry name" value="PBS_lyase_HEAT"/>
</dbReference>
<dbReference type="RefSeq" id="WP_163518537.1">
    <property type="nucleotide sequence ID" value="NZ_JTCM02000003.1"/>
</dbReference>
<dbReference type="Pfam" id="PF13646">
    <property type="entry name" value="HEAT_2"/>
    <property type="match status" value="1"/>
</dbReference>
<dbReference type="SMART" id="SM00567">
    <property type="entry name" value="EZ_HEAT"/>
    <property type="match status" value="4"/>
</dbReference>
<dbReference type="AlphaFoldDB" id="A0A846H3G9"/>
<dbReference type="InterPro" id="IPR054569">
    <property type="entry name" value="NNH2"/>
</dbReference>
<dbReference type="PROSITE" id="PS50837">
    <property type="entry name" value="NACHT"/>
    <property type="match status" value="1"/>
</dbReference>
<dbReference type="SUPFAM" id="SSF48371">
    <property type="entry name" value="ARM repeat"/>
    <property type="match status" value="1"/>
</dbReference>
<evidence type="ECO:0000256" key="3">
    <source>
        <dbReference type="ARBA" id="ARBA00022738"/>
    </source>
</evidence>
<dbReference type="Proteomes" id="UP000031549">
    <property type="component" value="Unassembled WGS sequence"/>
</dbReference>
<evidence type="ECO:0000256" key="2">
    <source>
        <dbReference type="ARBA" id="ARBA00022549"/>
    </source>
</evidence>